<evidence type="ECO:0000256" key="11">
    <source>
        <dbReference type="HAMAP-Rule" id="MF_00145"/>
    </source>
</evidence>
<feature type="binding site" evidence="12">
    <location>
        <position position="151"/>
    </location>
    <ligand>
        <name>(2R)-3-phosphoglycerate</name>
        <dbReference type="ChEBI" id="CHEBI:58272"/>
    </ligand>
</feature>
<dbReference type="CDD" id="cd00318">
    <property type="entry name" value="Phosphoglycerate_kinase"/>
    <property type="match status" value="1"/>
</dbReference>
<dbReference type="FunFam" id="3.40.50.1260:FF:000007">
    <property type="entry name" value="Phosphoglycerate kinase"/>
    <property type="match status" value="1"/>
</dbReference>
<evidence type="ECO:0000256" key="4">
    <source>
        <dbReference type="ARBA" id="ARBA00013061"/>
    </source>
</evidence>
<reference evidence="15 16" key="1">
    <citation type="submission" date="2020-01" db="EMBL/GenBank/DDBJ databases">
        <title>Complete genome sequence of Chitinophaga sp. H33E-04 isolated from quinoa roots.</title>
        <authorList>
            <person name="Weon H.-Y."/>
            <person name="Lee S.A."/>
        </authorList>
    </citation>
    <scope>NUCLEOTIDE SEQUENCE [LARGE SCALE GENOMIC DNA]</scope>
    <source>
        <strain evidence="15 16">H33E-04</strain>
    </source>
</reference>
<evidence type="ECO:0000256" key="10">
    <source>
        <dbReference type="ARBA" id="ARBA00023152"/>
    </source>
</evidence>
<dbReference type="Proteomes" id="UP000476411">
    <property type="component" value="Chromosome"/>
</dbReference>
<sequence>MSQFSDFNFSGHKAVVRVDFNVPLNDKYEITDDTRMTAAVPTIKKILKDGGSVILMSHLGRPKDGPTEKYSLKHLVYHLVKLLDGVTVKFAEDCVGPVAETAAANLQPGEVLLLENLRFHKEEEKGDKAFAEKLSKLGDVYVNDAFGTAHRAHASTAVIAEFFAADKRMFGLLMEAEVSNGEKVLSGAGKPFTAILGGAKVSDKILIIENLMEKANNIIIGGGMAYTFLKAQGKEIGNSLVENDKLDLALELLAKAKAKGVQLILPVDSVAADKFAADANTQIVSNDNIPAGWMGLDIGEKSVALFSETIQQSKTILWNGPMGVFEMKAFQNGTKAVADAIVIATSQGAFSLVGGGDSVAAVNQFGLSEKVSYVSTGGGALLEFFEGKVLPGIAAIKG</sequence>
<evidence type="ECO:0000313" key="16">
    <source>
        <dbReference type="Proteomes" id="UP000476411"/>
    </source>
</evidence>
<comment type="subcellular location">
    <subcellularLocation>
        <location evidence="11">Cytoplasm</location>
    </subcellularLocation>
</comment>
<dbReference type="EMBL" id="CP048113">
    <property type="protein sequence ID" value="QHS62251.1"/>
    <property type="molecule type" value="Genomic_DNA"/>
</dbReference>
<protein>
    <recommendedName>
        <fullName evidence="5 11">Phosphoglycerate kinase</fullName>
        <ecNumber evidence="4 11">2.7.2.3</ecNumber>
    </recommendedName>
</protein>
<dbReference type="HAMAP" id="MF_00145">
    <property type="entry name" value="Phosphoglyc_kinase"/>
    <property type="match status" value="1"/>
</dbReference>
<dbReference type="Gene3D" id="3.40.50.1260">
    <property type="entry name" value="Phosphoglycerate kinase, N-terminal domain"/>
    <property type="match status" value="2"/>
</dbReference>
<organism evidence="15 16">
    <name type="scientific">Chitinophaga agri</name>
    <dbReference type="NCBI Taxonomy" id="2703787"/>
    <lineage>
        <taxon>Bacteria</taxon>
        <taxon>Pseudomonadati</taxon>
        <taxon>Bacteroidota</taxon>
        <taxon>Chitinophagia</taxon>
        <taxon>Chitinophagales</taxon>
        <taxon>Chitinophagaceae</taxon>
        <taxon>Chitinophaga</taxon>
    </lineage>
</organism>
<dbReference type="InterPro" id="IPR015824">
    <property type="entry name" value="Phosphoglycerate_kinase_N"/>
</dbReference>
<evidence type="ECO:0000256" key="7">
    <source>
        <dbReference type="ARBA" id="ARBA00022741"/>
    </source>
</evidence>
<dbReference type="GO" id="GO:0043531">
    <property type="term" value="F:ADP binding"/>
    <property type="evidence" value="ECO:0007669"/>
    <property type="project" value="TreeGrafter"/>
</dbReference>
<feature type="binding site" evidence="11">
    <location>
        <position position="35"/>
    </location>
    <ligand>
        <name>substrate</name>
    </ligand>
</feature>
<keyword evidence="7 11" id="KW-0547">Nucleotide-binding</keyword>
<keyword evidence="16" id="KW-1185">Reference proteome</keyword>
<feature type="binding site" evidence="12">
    <location>
        <position position="35"/>
    </location>
    <ligand>
        <name>(2R)-3-phosphoglycerate</name>
        <dbReference type="ChEBI" id="CHEBI:58272"/>
    </ligand>
</feature>
<keyword evidence="8 11" id="KW-0418">Kinase</keyword>
<keyword evidence="6 11" id="KW-0808">Transferase</keyword>
<dbReference type="Pfam" id="PF00162">
    <property type="entry name" value="PGK"/>
    <property type="match status" value="1"/>
</dbReference>
<dbReference type="GO" id="GO:0005829">
    <property type="term" value="C:cytosol"/>
    <property type="evidence" value="ECO:0007669"/>
    <property type="project" value="TreeGrafter"/>
</dbReference>
<dbReference type="PANTHER" id="PTHR11406:SF23">
    <property type="entry name" value="PHOSPHOGLYCERATE KINASE 1, CHLOROPLASTIC-RELATED"/>
    <property type="match status" value="1"/>
</dbReference>
<name>A0A6B9ZKZ0_9BACT</name>
<keyword evidence="10 11" id="KW-0324">Glycolysis</keyword>
<feature type="binding site" evidence="11 13">
    <location>
        <position position="326"/>
    </location>
    <ligand>
        <name>ATP</name>
        <dbReference type="ChEBI" id="CHEBI:30616"/>
    </ligand>
</feature>
<evidence type="ECO:0000256" key="5">
    <source>
        <dbReference type="ARBA" id="ARBA00016471"/>
    </source>
</evidence>
<evidence type="ECO:0000256" key="3">
    <source>
        <dbReference type="ARBA" id="ARBA00008982"/>
    </source>
</evidence>
<dbReference type="InterPro" id="IPR036043">
    <property type="entry name" value="Phosphoglycerate_kinase_sf"/>
</dbReference>
<feature type="binding site" evidence="11">
    <location>
        <position position="118"/>
    </location>
    <ligand>
        <name>substrate</name>
    </ligand>
</feature>
<evidence type="ECO:0000256" key="9">
    <source>
        <dbReference type="ARBA" id="ARBA00022840"/>
    </source>
</evidence>
<feature type="binding site" evidence="11 13">
    <location>
        <begin position="355"/>
        <end position="358"/>
    </location>
    <ligand>
        <name>ATP</name>
        <dbReference type="ChEBI" id="CHEBI:30616"/>
    </ligand>
</feature>
<dbReference type="GO" id="GO:0006096">
    <property type="term" value="P:glycolytic process"/>
    <property type="evidence" value="ECO:0007669"/>
    <property type="project" value="UniProtKB-UniRule"/>
</dbReference>
<accession>A0A6B9ZKZ0</accession>
<dbReference type="GO" id="GO:0005524">
    <property type="term" value="F:ATP binding"/>
    <property type="evidence" value="ECO:0007669"/>
    <property type="project" value="UniProtKB-KW"/>
</dbReference>
<dbReference type="GO" id="GO:0004618">
    <property type="term" value="F:phosphoglycerate kinase activity"/>
    <property type="evidence" value="ECO:0007669"/>
    <property type="project" value="UniProtKB-UniRule"/>
</dbReference>
<evidence type="ECO:0000256" key="1">
    <source>
        <dbReference type="ARBA" id="ARBA00000642"/>
    </source>
</evidence>
<evidence type="ECO:0000256" key="6">
    <source>
        <dbReference type="ARBA" id="ARBA00022679"/>
    </source>
</evidence>
<feature type="binding site" evidence="11 13">
    <location>
        <position position="295"/>
    </location>
    <ligand>
        <name>ATP</name>
        <dbReference type="ChEBI" id="CHEBI:30616"/>
    </ligand>
</feature>
<dbReference type="RefSeq" id="WP_162333901.1">
    <property type="nucleotide sequence ID" value="NZ_CP048113.1"/>
</dbReference>
<evidence type="ECO:0000256" key="2">
    <source>
        <dbReference type="ARBA" id="ARBA00004838"/>
    </source>
</evidence>
<feature type="binding site" evidence="11 12">
    <location>
        <begin position="19"/>
        <end position="21"/>
    </location>
    <ligand>
        <name>substrate</name>
    </ligand>
</feature>
<comment type="subunit">
    <text evidence="11">Monomer.</text>
</comment>
<dbReference type="SUPFAM" id="SSF53748">
    <property type="entry name" value="Phosphoglycerate kinase"/>
    <property type="match status" value="1"/>
</dbReference>
<dbReference type="PANTHER" id="PTHR11406">
    <property type="entry name" value="PHOSPHOGLYCERATE KINASE"/>
    <property type="match status" value="1"/>
</dbReference>
<dbReference type="EC" id="2.7.2.3" evidence="4 11"/>
<keyword evidence="11" id="KW-0963">Cytoplasm</keyword>
<dbReference type="KEGG" id="chih:GWR21_22380"/>
<feature type="binding site" evidence="11">
    <location>
        <position position="151"/>
    </location>
    <ligand>
        <name>substrate</name>
    </ligand>
</feature>
<gene>
    <name evidence="11" type="primary">pgk</name>
    <name evidence="15" type="ORF">GWR21_22380</name>
</gene>
<comment type="similarity">
    <text evidence="3 11 14">Belongs to the phosphoglycerate kinase family.</text>
</comment>
<evidence type="ECO:0000256" key="12">
    <source>
        <dbReference type="PIRSR" id="PIRSR000724-1"/>
    </source>
</evidence>
<dbReference type="FunFam" id="3.40.50.1260:FF:000006">
    <property type="entry name" value="Phosphoglycerate kinase"/>
    <property type="match status" value="1"/>
</dbReference>
<dbReference type="UniPathway" id="UPA00109">
    <property type="reaction ID" value="UER00185"/>
</dbReference>
<dbReference type="AlphaFoldDB" id="A0A6B9ZKZ0"/>
<comment type="catalytic activity">
    <reaction evidence="1 11 14">
        <text>(2R)-3-phosphoglycerate + ATP = (2R)-3-phospho-glyceroyl phosphate + ADP</text>
        <dbReference type="Rhea" id="RHEA:14801"/>
        <dbReference type="ChEBI" id="CHEBI:30616"/>
        <dbReference type="ChEBI" id="CHEBI:57604"/>
        <dbReference type="ChEBI" id="CHEBI:58272"/>
        <dbReference type="ChEBI" id="CHEBI:456216"/>
        <dbReference type="EC" id="2.7.2.3"/>
    </reaction>
</comment>
<feature type="binding site" evidence="12">
    <location>
        <position position="118"/>
    </location>
    <ligand>
        <name>(2R)-3-phosphoglycerate</name>
        <dbReference type="ChEBI" id="CHEBI:58272"/>
    </ligand>
</feature>
<evidence type="ECO:0000256" key="13">
    <source>
        <dbReference type="PIRSR" id="PIRSR000724-2"/>
    </source>
</evidence>
<feature type="binding site" evidence="11 12">
    <location>
        <begin position="58"/>
        <end position="61"/>
    </location>
    <ligand>
        <name>substrate</name>
    </ligand>
</feature>
<evidence type="ECO:0000256" key="8">
    <source>
        <dbReference type="ARBA" id="ARBA00022777"/>
    </source>
</evidence>
<keyword evidence="9 11" id="KW-0067">ATP-binding</keyword>
<evidence type="ECO:0000313" key="15">
    <source>
        <dbReference type="EMBL" id="QHS62251.1"/>
    </source>
</evidence>
<dbReference type="PIRSF" id="PIRSF000724">
    <property type="entry name" value="Pgk"/>
    <property type="match status" value="1"/>
</dbReference>
<dbReference type="GO" id="GO:0006094">
    <property type="term" value="P:gluconeogenesis"/>
    <property type="evidence" value="ECO:0007669"/>
    <property type="project" value="TreeGrafter"/>
</dbReference>
<evidence type="ECO:0000256" key="14">
    <source>
        <dbReference type="RuleBase" id="RU000532"/>
    </source>
</evidence>
<dbReference type="InterPro" id="IPR001576">
    <property type="entry name" value="Phosphoglycerate_kinase"/>
</dbReference>
<feature type="binding site" evidence="11 13">
    <location>
        <position position="204"/>
    </location>
    <ligand>
        <name>ATP</name>
        <dbReference type="ChEBI" id="CHEBI:30616"/>
    </ligand>
</feature>
<proteinExistence type="inferred from homology"/>
<dbReference type="PRINTS" id="PR00477">
    <property type="entry name" value="PHGLYCKINASE"/>
</dbReference>
<comment type="pathway">
    <text evidence="2 11">Carbohydrate degradation; glycolysis; pyruvate from D-glyceraldehyde 3-phosphate: step 2/5.</text>
</comment>